<evidence type="ECO:0000256" key="1">
    <source>
        <dbReference type="SAM" id="MobiDB-lite"/>
    </source>
</evidence>
<keyword evidence="3" id="KW-1185">Reference proteome</keyword>
<dbReference type="EMBL" id="JAGTJS010000004">
    <property type="protein sequence ID" value="KAH7271048.1"/>
    <property type="molecule type" value="Genomic_DNA"/>
</dbReference>
<dbReference type="AlphaFoldDB" id="A0A9P9KYQ5"/>
<gene>
    <name evidence="2" type="ORF">B0J15DRAFT_461104</name>
</gene>
<comment type="caution">
    <text evidence="2">The sequence shown here is derived from an EMBL/GenBank/DDBJ whole genome shotgun (WGS) entry which is preliminary data.</text>
</comment>
<dbReference type="OrthoDB" id="5102726at2759"/>
<protein>
    <submittedName>
        <fullName evidence="2">Uncharacterized protein</fullName>
    </submittedName>
</protein>
<reference evidence="2" key="1">
    <citation type="journal article" date="2021" name="Nat. Commun.">
        <title>Genetic determinants of endophytism in the Arabidopsis root mycobiome.</title>
        <authorList>
            <person name="Mesny F."/>
            <person name="Miyauchi S."/>
            <person name="Thiergart T."/>
            <person name="Pickel B."/>
            <person name="Atanasova L."/>
            <person name="Karlsson M."/>
            <person name="Huettel B."/>
            <person name="Barry K.W."/>
            <person name="Haridas S."/>
            <person name="Chen C."/>
            <person name="Bauer D."/>
            <person name="Andreopoulos W."/>
            <person name="Pangilinan J."/>
            <person name="LaButti K."/>
            <person name="Riley R."/>
            <person name="Lipzen A."/>
            <person name="Clum A."/>
            <person name="Drula E."/>
            <person name="Henrissat B."/>
            <person name="Kohler A."/>
            <person name="Grigoriev I.V."/>
            <person name="Martin F.M."/>
            <person name="Hacquard S."/>
        </authorList>
    </citation>
    <scope>NUCLEOTIDE SEQUENCE</scope>
    <source>
        <strain evidence="2">FSSC 5 MPI-SDFR-AT-0091</strain>
    </source>
</reference>
<dbReference type="Proteomes" id="UP000736672">
    <property type="component" value="Unassembled WGS sequence"/>
</dbReference>
<feature type="compositionally biased region" description="Polar residues" evidence="1">
    <location>
        <begin position="147"/>
        <end position="156"/>
    </location>
</feature>
<evidence type="ECO:0000313" key="3">
    <source>
        <dbReference type="Proteomes" id="UP000736672"/>
    </source>
</evidence>
<name>A0A9P9KYQ5_FUSSL</name>
<accession>A0A9P9KYQ5</accession>
<evidence type="ECO:0000313" key="2">
    <source>
        <dbReference type="EMBL" id="KAH7271048.1"/>
    </source>
</evidence>
<feature type="region of interest" description="Disordered" evidence="1">
    <location>
        <begin position="1"/>
        <end position="194"/>
    </location>
</feature>
<organism evidence="2 3">
    <name type="scientific">Fusarium solani</name>
    <name type="common">Filamentous fungus</name>
    <dbReference type="NCBI Taxonomy" id="169388"/>
    <lineage>
        <taxon>Eukaryota</taxon>
        <taxon>Fungi</taxon>
        <taxon>Dikarya</taxon>
        <taxon>Ascomycota</taxon>
        <taxon>Pezizomycotina</taxon>
        <taxon>Sordariomycetes</taxon>
        <taxon>Hypocreomycetidae</taxon>
        <taxon>Hypocreales</taxon>
        <taxon>Nectriaceae</taxon>
        <taxon>Fusarium</taxon>
        <taxon>Fusarium solani species complex</taxon>
    </lineage>
</organism>
<feature type="compositionally biased region" description="Low complexity" evidence="1">
    <location>
        <begin position="76"/>
        <end position="92"/>
    </location>
</feature>
<sequence>MSTSRSTSGRRRRQPQSLGFNQRFCHVFAEFPSPGSSPEPSPQYGYASAPGPQQEENDDVVFLLSIPYRCRLHPRGPQTAGPSSSGGTSTNPIVLADDEDTSSTAEARAADDAVVISDDEDENHVPPPAPTPTDNGNARARARPTTVAGNTASSSIVIEDSGDEAPITSIPRGSNKRERSPSSTNNPATHPRHQ</sequence>
<proteinExistence type="predicted"/>